<gene>
    <name evidence="1" type="ORF">ACFOMD_01845</name>
</gene>
<accession>A0ABV7X7J5</accession>
<protein>
    <submittedName>
        <fullName evidence="1">Uncharacterized protein</fullName>
    </submittedName>
</protein>
<comment type="caution">
    <text evidence="1">The sequence shown here is derived from an EMBL/GenBank/DDBJ whole genome shotgun (WGS) entry which is preliminary data.</text>
</comment>
<dbReference type="EMBL" id="JBHRXV010000001">
    <property type="protein sequence ID" value="MFC3711294.1"/>
    <property type="molecule type" value="Genomic_DNA"/>
</dbReference>
<reference evidence="2" key="1">
    <citation type="journal article" date="2019" name="Int. J. Syst. Evol. Microbiol.">
        <title>The Global Catalogue of Microorganisms (GCM) 10K type strain sequencing project: providing services to taxonomists for standard genome sequencing and annotation.</title>
        <authorList>
            <consortium name="The Broad Institute Genomics Platform"/>
            <consortium name="The Broad Institute Genome Sequencing Center for Infectious Disease"/>
            <person name="Wu L."/>
            <person name="Ma J."/>
        </authorList>
    </citation>
    <scope>NUCLEOTIDE SEQUENCE [LARGE SCALE GENOMIC DNA]</scope>
    <source>
        <strain evidence="2">KCTC 42644</strain>
    </source>
</reference>
<sequence>MLPIALLLLQAAAPGEVAAFDLRKLKESRAAERCAESVGEEIVVCARPDETVRHRVEMLPPAPVELLLPKAEMRLFGDVTGALTTEGATLPDGTQSNRAMVKLKVPF</sequence>
<evidence type="ECO:0000313" key="1">
    <source>
        <dbReference type="EMBL" id="MFC3711294.1"/>
    </source>
</evidence>
<keyword evidence="2" id="KW-1185">Reference proteome</keyword>
<dbReference type="Proteomes" id="UP001595615">
    <property type="component" value="Unassembled WGS sequence"/>
</dbReference>
<name>A0ABV7X7J5_9SPHN</name>
<proteinExistence type="predicted"/>
<dbReference type="RefSeq" id="WP_380855925.1">
    <property type="nucleotide sequence ID" value="NZ_JBHRXV010000001.1"/>
</dbReference>
<evidence type="ECO:0000313" key="2">
    <source>
        <dbReference type="Proteomes" id="UP001595615"/>
    </source>
</evidence>
<organism evidence="1 2">
    <name type="scientific">Sphingoaurantiacus capsulatus</name>
    <dbReference type="NCBI Taxonomy" id="1771310"/>
    <lineage>
        <taxon>Bacteria</taxon>
        <taxon>Pseudomonadati</taxon>
        <taxon>Pseudomonadota</taxon>
        <taxon>Alphaproteobacteria</taxon>
        <taxon>Sphingomonadales</taxon>
        <taxon>Sphingosinicellaceae</taxon>
        <taxon>Sphingoaurantiacus</taxon>
    </lineage>
</organism>